<evidence type="ECO:0000313" key="2">
    <source>
        <dbReference type="Proteomes" id="UP001152622"/>
    </source>
</evidence>
<comment type="caution">
    <text evidence="1">The sequence shown here is derived from an EMBL/GenBank/DDBJ whole genome shotgun (WGS) entry which is preliminary data.</text>
</comment>
<accession>A0A9Q1E4I1</accession>
<proteinExistence type="predicted"/>
<gene>
    <name evidence="1" type="ORF">SKAU_G00429150</name>
</gene>
<dbReference type="Proteomes" id="UP001152622">
    <property type="component" value="Unassembled WGS sequence"/>
</dbReference>
<keyword evidence="2" id="KW-1185">Reference proteome</keyword>
<reference evidence="1" key="1">
    <citation type="journal article" date="2023" name="Science">
        <title>Genome structures resolve the early diversification of teleost fishes.</title>
        <authorList>
            <person name="Parey E."/>
            <person name="Louis A."/>
            <person name="Montfort J."/>
            <person name="Bouchez O."/>
            <person name="Roques C."/>
            <person name="Iampietro C."/>
            <person name="Lluch J."/>
            <person name="Castinel A."/>
            <person name="Donnadieu C."/>
            <person name="Desvignes T."/>
            <person name="Floi Bucao C."/>
            <person name="Jouanno E."/>
            <person name="Wen M."/>
            <person name="Mejri S."/>
            <person name="Dirks R."/>
            <person name="Jansen H."/>
            <person name="Henkel C."/>
            <person name="Chen W.J."/>
            <person name="Zahm M."/>
            <person name="Cabau C."/>
            <person name="Klopp C."/>
            <person name="Thompson A.W."/>
            <person name="Robinson-Rechavi M."/>
            <person name="Braasch I."/>
            <person name="Lecointre G."/>
            <person name="Bobe J."/>
            <person name="Postlethwait J.H."/>
            <person name="Berthelot C."/>
            <person name="Roest Crollius H."/>
            <person name="Guiguen Y."/>
        </authorList>
    </citation>
    <scope>NUCLEOTIDE SEQUENCE</scope>
    <source>
        <strain evidence="1">WJC10195</strain>
    </source>
</reference>
<dbReference type="AlphaFoldDB" id="A0A9Q1E4I1"/>
<evidence type="ECO:0000313" key="1">
    <source>
        <dbReference type="EMBL" id="KAJ8332105.1"/>
    </source>
</evidence>
<name>A0A9Q1E4I1_SYNKA</name>
<sequence length="127" mass="13976">MLPAAHQLWDPSPGCSLKLSRSTAVPPERVKPATTWKGVSFTNLMTQLPSVYLWWWFKELLLSPLTQWAGHEPGLLNIIMTTPFFQRRLTGASPASLSTVTAATVVGAATRSPLSRRLYHVTDSASD</sequence>
<dbReference type="EMBL" id="JAINUF010000044">
    <property type="protein sequence ID" value="KAJ8332105.1"/>
    <property type="molecule type" value="Genomic_DNA"/>
</dbReference>
<protein>
    <submittedName>
        <fullName evidence="1">Uncharacterized protein</fullName>
    </submittedName>
</protein>
<organism evidence="1 2">
    <name type="scientific">Synaphobranchus kaupii</name>
    <name type="common">Kaup's arrowtooth eel</name>
    <dbReference type="NCBI Taxonomy" id="118154"/>
    <lineage>
        <taxon>Eukaryota</taxon>
        <taxon>Metazoa</taxon>
        <taxon>Chordata</taxon>
        <taxon>Craniata</taxon>
        <taxon>Vertebrata</taxon>
        <taxon>Euteleostomi</taxon>
        <taxon>Actinopterygii</taxon>
        <taxon>Neopterygii</taxon>
        <taxon>Teleostei</taxon>
        <taxon>Anguilliformes</taxon>
        <taxon>Synaphobranchidae</taxon>
        <taxon>Synaphobranchus</taxon>
    </lineage>
</organism>